<feature type="compositionally biased region" description="Polar residues" evidence="1">
    <location>
        <begin position="336"/>
        <end position="348"/>
    </location>
</feature>
<dbReference type="OrthoDB" id="3265918at2759"/>
<keyword evidence="3" id="KW-1185">Reference proteome</keyword>
<feature type="compositionally biased region" description="Acidic residues" evidence="1">
    <location>
        <begin position="386"/>
        <end position="405"/>
    </location>
</feature>
<reference evidence="2 3" key="1">
    <citation type="journal article" date="2019" name="Nat. Ecol. Evol.">
        <title>Megaphylogeny resolves global patterns of mushroom evolution.</title>
        <authorList>
            <person name="Varga T."/>
            <person name="Krizsan K."/>
            <person name="Foldi C."/>
            <person name="Dima B."/>
            <person name="Sanchez-Garcia M."/>
            <person name="Sanchez-Ramirez S."/>
            <person name="Szollosi G.J."/>
            <person name="Szarkandi J.G."/>
            <person name="Papp V."/>
            <person name="Albert L."/>
            <person name="Andreopoulos W."/>
            <person name="Angelini C."/>
            <person name="Antonin V."/>
            <person name="Barry K.W."/>
            <person name="Bougher N.L."/>
            <person name="Buchanan P."/>
            <person name="Buyck B."/>
            <person name="Bense V."/>
            <person name="Catcheside P."/>
            <person name="Chovatia M."/>
            <person name="Cooper J."/>
            <person name="Damon W."/>
            <person name="Desjardin D."/>
            <person name="Finy P."/>
            <person name="Geml J."/>
            <person name="Haridas S."/>
            <person name="Hughes K."/>
            <person name="Justo A."/>
            <person name="Karasinski D."/>
            <person name="Kautmanova I."/>
            <person name="Kiss B."/>
            <person name="Kocsube S."/>
            <person name="Kotiranta H."/>
            <person name="LaButti K.M."/>
            <person name="Lechner B.E."/>
            <person name="Liimatainen K."/>
            <person name="Lipzen A."/>
            <person name="Lukacs Z."/>
            <person name="Mihaltcheva S."/>
            <person name="Morgado L.N."/>
            <person name="Niskanen T."/>
            <person name="Noordeloos M.E."/>
            <person name="Ohm R.A."/>
            <person name="Ortiz-Santana B."/>
            <person name="Ovrebo C."/>
            <person name="Racz N."/>
            <person name="Riley R."/>
            <person name="Savchenko A."/>
            <person name="Shiryaev A."/>
            <person name="Soop K."/>
            <person name="Spirin V."/>
            <person name="Szebenyi C."/>
            <person name="Tomsovsky M."/>
            <person name="Tulloss R.E."/>
            <person name="Uehling J."/>
            <person name="Grigoriev I.V."/>
            <person name="Vagvolgyi C."/>
            <person name="Papp T."/>
            <person name="Martin F.M."/>
            <person name="Miettinen O."/>
            <person name="Hibbett D.S."/>
            <person name="Nagy L.G."/>
        </authorList>
    </citation>
    <scope>NUCLEOTIDE SEQUENCE [LARGE SCALE GENOMIC DNA]</scope>
    <source>
        <strain evidence="2 3">CBS 962.96</strain>
    </source>
</reference>
<evidence type="ECO:0000256" key="1">
    <source>
        <dbReference type="SAM" id="MobiDB-lite"/>
    </source>
</evidence>
<accession>A0A4V4HII1</accession>
<feature type="region of interest" description="Disordered" evidence="1">
    <location>
        <begin position="248"/>
        <end position="268"/>
    </location>
</feature>
<name>A0A4V4HII1_DENBC</name>
<feature type="region of interest" description="Disordered" evidence="1">
    <location>
        <begin position="287"/>
        <end position="306"/>
    </location>
</feature>
<dbReference type="AlphaFoldDB" id="A0A4V4HII1"/>
<sequence>MSRCQPLNKLSKAPTSLLFRKQRPGDPQTAHIPFLSDRKLLDPDHPAAKLNRHQLPSFRHENLRVFAIPHGLLELPEFPRQPPFDFPFELWKDRIARTLRDPKLRFREARSPSEIQLASVRLPKYQRAGRIPMPMVMILTKKATSKFKFVRLKIMHRLKSALGLIVVRGATVKDGKVVVDDERAVEMVDKWILRGWTYTFFVPNLELYRLPLPELILLLQQAMSQTFQRGTRLEQEWAYKSLNGRYEGRPVRSKKPAPSPVFNQPHPLGATRFPKIQDKIYGKKDFLGDPENTELPSMEEGFQEADVPRESLRTLARSSQGNKTFSTKTPPREWSSDSPPTTKASTFRNRVPIFDFDDEGPESALDFEVTRRSSPSSSWRVKVKEEDDWEEDSGWSLDSDLDPELESERELPGENAQPAFKLNIPTVPNPVVPTSPTSRPTSSSSLSPITSTPSPPPLDSARESALKNVFHSKPVIENPRKIKKSSGRTGASASSSSRNARLKDRHDREVINRDFRERPADGNAFRGGNSKPTSKGKDMGTGMYDGRSRRDSKFKPKRVQAEFKLTGSEPAFPRTRPKMIDKEGADYGLRKTDYKPITR</sequence>
<dbReference type="EMBL" id="ML179041">
    <property type="protein sequence ID" value="THV06676.1"/>
    <property type="molecule type" value="Genomic_DNA"/>
</dbReference>
<gene>
    <name evidence="2" type="ORF">K435DRAFT_960283</name>
</gene>
<evidence type="ECO:0000313" key="3">
    <source>
        <dbReference type="Proteomes" id="UP000297245"/>
    </source>
</evidence>
<protein>
    <submittedName>
        <fullName evidence="2">Uncharacterized protein</fullName>
    </submittedName>
</protein>
<dbReference type="Proteomes" id="UP000297245">
    <property type="component" value="Unassembled WGS sequence"/>
</dbReference>
<proteinExistence type="predicted"/>
<feature type="region of interest" description="Disordered" evidence="1">
    <location>
        <begin position="314"/>
        <end position="599"/>
    </location>
</feature>
<feature type="compositionally biased region" description="Basic and acidic residues" evidence="1">
    <location>
        <begin position="501"/>
        <end position="520"/>
    </location>
</feature>
<feature type="compositionally biased region" description="Basic and acidic residues" evidence="1">
    <location>
        <begin position="578"/>
        <end position="599"/>
    </location>
</feature>
<feature type="compositionally biased region" description="Low complexity" evidence="1">
    <location>
        <begin position="487"/>
        <end position="498"/>
    </location>
</feature>
<feature type="compositionally biased region" description="Low complexity" evidence="1">
    <location>
        <begin position="434"/>
        <end position="452"/>
    </location>
</feature>
<feature type="compositionally biased region" description="Polar residues" evidence="1">
    <location>
        <begin position="316"/>
        <end position="329"/>
    </location>
</feature>
<evidence type="ECO:0000313" key="2">
    <source>
        <dbReference type="EMBL" id="THV06676.1"/>
    </source>
</evidence>
<organism evidence="2 3">
    <name type="scientific">Dendrothele bispora (strain CBS 962.96)</name>
    <dbReference type="NCBI Taxonomy" id="1314807"/>
    <lineage>
        <taxon>Eukaryota</taxon>
        <taxon>Fungi</taxon>
        <taxon>Dikarya</taxon>
        <taxon>Basidiomycota</taxon>
        <taxon>Agaricomycotina</taxon>
        <taxon>Agaricomycetes</taxon>
        <taxon>Agaricomycetidae</taxon>
        <taxon>Agaricales</taxon>
        <taxon>Agaricales incertae sedis</taxon>
        <taxon>Dendrothele</taxon>
    </lineage>
</organism>